<sequence length="221" mass="25365">MRNILLHNNLCWRHVNTAVRCYSIQSGETYYDILKVRKDCSNQEIRSAFVQLSKKFHPDVKGLSSDPKQTAQFVKISEAYQILSKPKTRSAYDQRLYDAELLRPGQRSRSSAVKNMHAEELHKPWEVKPNYDPNPGPYYGVKGLERVSNSKIAFVLALLGIAGAIFGFVCVNHSFTFNRKVLDTKSAEAGSYHAAIRADAEKYGNEEQLRRMVNRMERHER</sequence>
<keyword evidence="1" id="KW-0472">Membrane</keyword>
<evidence type="ECO:0000256" key="1">
    <source>
        <dbReference type="SAM" id="Phobius"/>
    </source>
</evidence>
<dbReference type="Proteomes" id="UP000606786">
    <property type="component" value="Unassembled WGS sequence"/>
</dbReference>
<dbReference type="InterPro" id="IPR052763">
    <property type="entry name" value="DnaJ_C4"/>
</dbReference>
<proteinExistence type="predicted"/>
<dbReference type="PANTHER" id="PTHR44825:SF1">
    <property type="entry name" value="DNAJ HOMOLOG SUBFAMILY C MEMBER 4"/>
    <property type="match status" value="1"/>
</dbReference>
<evidence type="ECO:0000313" key="3">
    <source>
        <dbReference type="EMBL" id="CAD6998601.1"/>
    </source>
</evidence>
<dbReference type="InterPro" id="IPR001623">
    <property type="entry name" value="DnaJ_domain"/>
</dbReference>
<feature type="domain" description="J" evidence="2">
    <location>
        <begin position="29"/>
        <end position="96"/>
    </location>
</feature>
<gene>
    <name evidence="3" type="ORF">CCAP1982_LOCUS7176</name>
</gene>
<dbReference type="InterPro" id="IPR036869">
    <property type="entry name" value="J_dom_sf"/>
</dbReference>
<dbReference type="Pfam" id="PF00226">
    <property type="entry name" value="DnaJ"/>
    <property type="match status" value="1"/>
</dbReference>
<dbReference type="CDD" id="cd06257">
    <property type="entry name" value="DnaJ"/>
    <property type="match status" value="1"/>
</dbReference>
<dbReference type="Gene3D" id="1.10.287.110">
    <property type="entry name" value="DnaJ domain"/>
    <property type="match status" value="1"/>
</dbReference>
<dbReference type="PANTHER" id="PTHR44825">
    <property type="match status" value="1"/>
</dbReference>
<dbReference type="PROSITE" id="PS50076">
    <property type="entry name" value="DNAJ_2"/>
    <property type="match status" value="1"/>
</dbReference>
<name>A0A811UIK4_CERCA</name>
<dbReference type="PRINTS" id="PR00625">
    <property type="entry name" value="JDOMAIN"/>
</dbReference>
<dbReference type="OrthoDB" id="445556at2759"/>
<evidence type="ECO:0000259" key="2">
    <source>
        <dbReference type="PROSITE" id="PS50076"/>
    </source>
</evidence>
<dbReference type="SUPFAM" id="SSF46565">
    <property type="entry name" value="Chaperone J-domain"/>
    <property type="match status" value="1"/>
</dbReference>
<dbReference type="SMART" id="SM00271">
    <property type="entry name" value="DnaJ"/>
    <property type="match status" value="1"/>
</dbReference>
<evidence type="ECO:0000313" key="4">
    <source>
        <dbReference type="Proteomes" id="UP000606786"/>
    </source>
</evidence>
<feature type="transmembrane region" description="Helical" evidence="1">
    <location>
        <begin position="152"/>
        <end position="175"/>
    </location>
</feature>
<protein>
    <submittedName>
        <fullName evidence="3">(Mediterranean fruit fly) hypothetical protein</fullName>
    </submittedName>
</protein>
<reference evidence="3" key="1">
    <citation type="submission" date="2020-11" db="EMBL/GenBank/DDBJ databases">
        <authorList>
            <person name="Whitehead M."/>
        </authorList>
    </citation>
    <scope>NUCLEOTIDE SEQUENCE</scope>
    <source>
        <strain evidence="3">EGII</strain>
    </source>
</reference>
<dbReference type="AlphaFoldDB" id="A0A811UIK4"/>
<keyword evidence="1" id="KW-0812">Transmembrane</keyword>
<keyword evidence="4" id="KW-1185">Reference proteome</keyword>
<organism evidence="3 4">
    <name type="scientific">Ceratitis capitata</name>
    <name type="common">Mediterranean fruit fly</name>
    <name type="synonym">Tephritis capitata</name>
    <dbReference type="NCBI Taxonomy" id="7213"/>
    <lineage>
        <taxon>Eukaryota</taxon>
        <taxon>Metazoa</taxon>
        <taxon>Ecdysozoa</taxon>
        <taxon>Arthropoda</taxon>
        <taxon>Hexapoda</taxon>
        <taxon>Insecta</taxon>
        <taxon>Pterygota</taxon>
        <taxon>Neoptera</taxon>
        <taxon>Endopterygota</taxon>
        <taxon>Diptera</taxon>
        <taxon>Brachycera</taxon>
        <taxon>Muscomorpha</taxon>
        <taxon>Tephritoidea</taxon>
        <taxon>Tephritidae</taxon>
        <taxon>Ceratitis</taxon>
        <taxon>Ceratitis</taxon>
    </lineage>
</organism>
<dbReference type="EMBL" id="CAJHJT010000012">
    <property type="protein sequence ID" value="CAD6998601.1"/>
    <property type="molecule type" value="Genomic_DNA"/>
</dbReference>
<keyword evidence="1" id="KW-1133">Transmembrane helix</keyword>
<accession>A0A811UIK4</accession>
<comment type="caution">
    <text evidence="3">The sequence shown here is derived from an EMBL/GenBank/DDBJ whole genome shotgun (WGS) entry which is preliminary data.</text>
</comment>